<sequence>ILGSSSISLFGKLKSHPLRSSNTVINFDERSEDEKDVSEKLIEKYGESSVVGQIIYNKRKIETIEASLPSSPNSKITKKFKMSKKSKIYWKLNNTIL</sequence>
<evidence type="ECO:0000313" key="2">
    <source>
        <dbReference type="Proteomes" id="UP000281549"/>
    </source>
</evidence>
<gene>
    <name evidence="1" type="ORF">ROZALSC1DRAFT_31026</name>
</gene>
<feature type="non-terminal residue" evidence="1">
    <location>
        <position position="1"/>
    </location>
</feature>
<evidence type="ECO:0000313" key="1">
    <source>
        <dbReference type="EMBL" id="RKP17145.1"/>
    </source>
</evidence>
<accession>A0A4P9YDD4</accession>
<dbReference type="EMBL" id="ML006003">
    <property type="protein sequence ID" value="RKP17145.1"/>
    <property type="molecule type" value="Genomic_DNA"/>
</dbReference>
<dbReference type="Proteomes" id="UP000281549">
    <property type="component" value="Unassembled WGS sequence"/>
</dbReference>
<dbReference type="AlphaFoldDB" id="A0A4P9YDD4"/>
<name>A0A4P9YDD4_ROZAC</name>
<reference evidence="2" key="1">
    <citation type="journal article" date="2018" name="Nat. Microbiol.">
        <title>Leveraging single-cell genomics to expand the fungal tree of life.</title>
        <authorList>
            <person name="Ahrendt S.R."/>
            <person name="Quandt C.A."/>
            <person name="Ciobanu D."/>
            <person name="Clum A."/>
            <person name="Salamov A."/>
            <person name="Andreopoulos B."/>
            <person name="Cheng J.F."/>
            <person name="Woyke T."/>
            <person name="Pelin A."/>
            <person name="Henrissat B."/>
            <person name="Reynolds N.K."/>
            <person name="Benny G.L."/>
            <person name="Smith M.E."/>
            <person name="James T.Y."/>
            <person name="Grigoriev I.V."/>
        </authorList>
    </citation>
    <scope>NUCLEOTIDE SEQUENCE [LARGE SCALE GENOMIC DNA]</scope>
    <source>
        <strain evidence="2">CSF55</strain>
    </source>
</reference>
<feature type="non-terminal residue" evidence="1">
    <location>
        <position position="97"/>
    </location>
</feature>
<proteinExistence type="predicted"/>
<protein>
    <submittedName>
        <fullName evidence="1">Uncharacterized protein</fullName>
    </submittedName>
</protein>
<organism evidence="1 2">
    <name type="scientific">Rozella allomycis (strain CSF55)</name>
    <dbReference type="NCBI Taxonomy" id="988480"/>
    <lineage>
        <taxon>Eukaryota</taxon>
        <taxon>Fungi</taxon>
        <taxon>Fungi incertae sedis</taxon>
        <taxon>Cryptomycota</taxon>
        <taxon>Cryptomycota incertae sedis</taxon>
        <taxon>Rozella</taxon>
    </lineage>
</organism>